<accession>G3XDE0</accession>
<keyword evidence="1" id="KW-0732">Signal</keyword>
<sequence length="133" mass="15067">MNTLVFWQLVFFFCTTSFRGTVEKMATWETPGSPGLQLAPQALLTIREQSLCCAETKSSPKRPLGSPQYPSMHSPAGLRRAWLWLFAPRRRLIPTPRGTVLVQREKEPEAYNRNSFGLRYGKRQAGGRGARRG</sequence>
<name>G3XDE0_SUNMU</name>
<gene>
    <name evidence="2" type="primary">kiss1</name>
</gene>
<reference evidence="2" key="1">
    <citation type="journal article" date="2011" name="Proc. Natl. Acad. Sci. U.S.A.">
        <title>Kisspeptin neurons mediate reflex ovulation in the musk shrew (Suncus murinus).</title>
        <authorList>
            <person name="Inoue N."/>
            <person name="Sasagawa K."/>
            <person name="Ikai K."/>
            <person name="Sasaki Y."/>
            <person name="Tomikawa J."/>
            <person name="Oishi S."/>
            <person name="Fujii N."/>
            <person name="Uenoyama Y."/>
            <person name="Ohmori Y."/>
            <person name="Yamamoto N."/>
            <person name="Hondo E."/>
            <person name="Maeda K."/>
            <person name="Tsukamura H."/>
        </authorList>
    </citation>
    <scope>NUCLEOTIDE SEQUENCE</scope>
</reference>
<dbReference type="GO" id="GO:0007186">
    <property type="term" value="P:G protein-coupled receptor signaling pathway"/>
    <property type="evidence" value="ECO:0007669"/>
    <property type="project" value="TreeGrafter"/>
</dbReference>
<dbReference type="EMBL" id="AB466296">
    <property type="protein sequence ID" value="BAL02985.1"/>
    <property type="molecule type" value="mRNA"/>
</dbReference>
<dbReference type="GO" id="GO:0031773">
    <property type="term" value="F:kisspeptin receptor binding"/>
    <property type="evidence" value="ECO:0007669"/>
    <property type="project" value="TreeGrafter"/>
</dbReference>
<dbReference type="GO" id="GO:0007204">
    <property type="term" value="P:positive regulation of cytosolic calcium ion concentration"/>
    <property type="evidence" value="ECO:0007669"/>
    <property type="project" value="TreeGrafter"/>
</dbReference>
<organism evidence="2">
    <name type="scientific">Suncus murinus</name>
    <name type="common">Asian house shrew</name>
    <name type="synonym">Musk shrew</name>
    <dbReference type="NCBI Taxonomy" id="9378"/>
    <lineage>
        <taxon>Eukaryota</taxon>
        <taxon>Metazoa</taxon>
        <taxon>Chordata</taxon>
        <taxon>Craniata</taxon>
        <taxon>Vertebrata</taxon>
        <taxon>Euteleostomi</taxon>
        <taxon>Mammalia</taxon>
        <taxon>Eutheria</taxon>
        <taxon>Laurasiatheria</taxon>
        <taxon>Eulipotyphla</taxon>
        <taxon>Soricidae</taxon>
        <taxon>Crocidurinae</taxon>
        <taxon>Suncus</taxon>
    </lineage>
</organism>
<feature type="signal peptide" evidence="1">
    <location>
        <begin position="1"/>
        <end position="20"/>
    </location>
</feature>
<dbReference type="PANTHER" id="PTHR16955:SF6">
    <property type="entry name" value="METASTASIS-SUPPRESSOR KISS-1"/>
    <property type="match status" value="1"/>
</dbReference>
<evidence type="ECO:0000313" key="2">
    <source>
        <dbReference type="EMBL" id="BAL02985.1"/>
    </source>
</evidence>
<feature type="chain" id="PRO_5003459640" evidence="1">
    <location>
        <begin position="21"/>
        <end position="133"/>
    </location>
</feature>
<dbReference type="AlphaFoldDB" id="G3XDE0"/>
<dbReference type="PANTHER" id="PTHR16955">
    <property type="entry name" value="METASTASIS-SUPPRESSOR KISS-1"/>
    <property type="match status" value="1"/>
</dbReference>
<protein>
    <submittedName>
        <fullName evidence="2">Kiss1 metastasis suppressor</fullName>
    </submittedName>
</protein>
<proteinExistence type="evidence at transcript level"/>
<evidence type="ECO:0000256" key="1">
    <source>
        <dbReference type="SAM" id="SignalP"/>
    </source>
</evidence>
<dbReference type="InterPro" id="IPR020207">
    <property type="entry name" value="Metastasis-suppressor_KiSS-1"/>
</dbReference>
<dbReference type="Pfam" id="PF15152">
    <property type="entry name" value="Kisspeptin"/>
    <property type="match status" value="1"/>
</dbReference>